<comment type="similarity">
    <text evidence="2 10">Belongs to the mitochondrial carrier (TC 2.A.29) family.</text>
</comment>
<comment type="subcellular location">
    <subcellularLocation>
        <location evidence="1">Mitochondrion membrane</location>
        <topology evidence="1">Multi-pass membrane protein</topology>
    </subcellularLocation>
</comment>
<protein>
    <submittedName>
        <fullName evidence="11">Mitochondrial ornithine transporter 1</fullName>
    </submittedName>
</protein>
<dbReference type="PANTHER" id="PTHR45624:SF22">
    <property type="entry name" value="MITOCHONDRIAL ORNITHINE TRANSPORTER 1"/>
    <property type="match status" value="1"/>
</dbReference>
<gene>
    <name evidence="11" type="primary">ornt1</name>
</gene>
<reference evidence="11" key="1">
    <citation type="submission" date="2014-11" db="EMBL/GenBank/DDBJ databases">
        <title>Expression of ornithine-urea cycle genes under hyper-ammonia stress.</title>
        <authorList>
            <person name="Banerjee B."/>
            <person name="Koner D."/>
            <person name="Saha N."/>
        </authorList>
    </citation>
    <scope>NUCLEOTIDE SEQUENCE</scope>
    <source>
        <tissue evidence="11">Liver</tissue>
    </source>
</reference>
<dbReference type="PANTHER" id="PTHR45624">
    <property type="entry name" value="MITOCHONDRIAL BASIC AMINO ACIDS TRANSPORTER-RELATED"/>
    <property type="match status" value="1"/>
</dbReference>
<dbReference type="AlphaFoldDB" id="A0A0D5MEQ2"/>
<keyword evidence="6" id="KW-1133">Transmembrane helix</keyword>
<keyword evidence="5" id="KW-0677">Repeat</keyword>
<dbReference type="GO" id="GO:0031966">
    <property type="term" value="C:mitochondrial membrane"/>
    <property type="evidence" value="ECO:0007669"/>
    <property type="project" value="UniProtKB-SubCell"/>
</dbReference>
<evidence type="ECO:0000256" key="6">
    <source>
        <dbReference type="ARBA" id="ARBA00022989"/>
    </source>
</evidence>
<dbReference type="EMBL" id="KP201668">
    <property type="protein sequence ID" value="AJY58642.1"/>
    <property type="molecule type" value="mRNA"/>
</dbReference>
<evidence type="ECO:0000256" key="2">
    <source>
        <dbReference type="ARBA" id="ARBA00006375"/>
    </source>
</evidence>
<proteinExistence type="evidence at transcript level"/>
<keyword evidence="7" id="KW-0496">Mitochondrion</keyword>
<dbReference type="PROSITE" id="PS50920">
    <property type="entry name" value="SOLCAR"/>
    <property type="match status" value="3"/>
</dbReference>
<evidence type="ECO:0000256" key="8">
    <source>
        <dbReference type="ARBA" id="ARBA00023136"/>
    </source>
</evidence>
<dbReference type="InterPro" id="IPR018108">
    <property type="entry name" value="MCP_transmembrane"/>
</dbReference>
<dbReference type="GO" id="GO:0000064">
    <property type="term" value="F:L-ornithine transmembrane transporter activity"/>
    <property type="evidence" value="ECO:0007669"/>
    <property type="project" value="TreeGrafter"/>
</dbReference>
<evidence type="ECO:0000256" key="1">
    <source>
        <dbReference type="ARBA" id="ARBA00004225"/>
    </source>
</evidence>
<evidence type="ECO:0000256" key="5">
    <source>
        <dbReference type="ARBA" id="ARBA00022737"/>
    </source>
</evidence>
<dbReference type="SUPFAM" id="SSF103506">
    <property type="entry name" value="Mitochondrial carrier"/>
    <property type="match status" value="1"/>
</dbReference>
<feature type="repeat" description="Solcar" evidence="9">
    <location>
        <begin position="9"/>
        <end position="93"/>
    </location>
</feature>
<evidence type="ECO:0000313" key="11">
    <source>
        <dbReference type="EMBL" id="AJY58642.1"/>
    </source>
</evidence>
<keyword evidence="3 10" id="KW-0813">Transport</keyword>
<evidence type="ECO:0000256" key="4">
    <source>
        <dbReference type="ARBA" id="ARBA00022692"/>
    </source>
</evidence>
<evidence type="ECO:0000256" key="9">
    <source>
        <dbReference type="PROSITE-ProRule" id="PRU00282"/>
    </source>
</evidence>
<evidence type="ECO:0000256" key="7">
    <source>
        <dbReference type="ARBA" id="ARBA00023128"/>
    </source>
</evidence>
<dbReference type="FunFam" id="1.50.40.10:FF:000059">
    <property type="entry name" value="Mitochondrial ornithine transporter 2"/>
    <property type="match status" value="1"/>
</dbReference>
<accession>A0A0D5MEQ2</accession>
<name>A0A0D5MEQ2_CLABA</name>
<evidence type="ECO:0000256" key="10">
    <source>
        <dbReference type="RuleBase" id="RU000488"/>
    </source>
</evidence>
<feature type="repeat" description="Solcar" evidence="9">
    <location>
        <begin position="106"/>
        <end position="200"/>
    </location>
</feature>
<dbReference type="GO" id="GO:1990575">
    <property type="term" value="P:mitochondrial L-ornithine transmembrane transport"/>
    <property type="evidence" value="ECO:0007669"/>
    <property type="project" value="TreeGrafter"/>
</dbReference>
<dbReference type="InterPro" id="IPR050567">
    <property type="entry name" value="Mitochondrial_Carrier"/>
</dbReference>
<keyword evidence="4 9" id="KW-0812">Transmembrane</keyword>
<dbReference type="Gene3D" id="1.50.40.10">
    <property type="entry name" value="Mitochondrial carrier domain"/>
    <property type="match status" value="2"/>
</dbReference>
<dbReference type="InterPro" id="IPR023395">
    <property type="entry name" value="MCP_dom_sf"/>
</dbReference>
<dbReference type="FunFam" id="1.50.40.10:FF:000225">
    <property type="entry name" value="Mitochondrial ornithine transporter 1"/>
    <property type="match status" value="1"/>
</dbReference>
<organism evidence="11">
    <name type="scientific">Clarias batrachus</name>
    <name type="common">Walking catfish</name>
    <name type="synonym">Silurus batrachus</name>
    <dbReference type="NCBI Taxonomy" id="59899"/>
    <lineage>
        <taxon>Eukaryota</taxon>
        <taxon>Metazoa</taxon>
        <taxon>Chordata</taxon>
        <taxon>Craniata</taxon>
        <taxon>Vertebrata</taxon>
        <taxon>Euteleostomi</taxon>
        <taxon>Actinopterygii</taxon>
        <taxon>Neopterygii</taxon>
        <taxon>Teleostei</taxon>
        <taxon>Ostariophysi</taxon>
        <taxon>Siluriformes</taxon>
        <taxon>Clariidae</taxon>
        <taxon>Clarias</taxon>
    </lineage>
</organism>
<dbReference type="Pfam" id="PF00153">
    <property type="entry name" value="Mito_carr"/>
    <property type="match status" value="3"/>
</dbReference>
<evidence type="ECO:0000256" key="3">
    <source>
        <dbReference type="ARBA" id="ARBA00022448"/>
    </source>
</evidence>
<keyword evidence="8 9" id="KW-0472">Membrane</keyword>
<feature type="repeat" description="Solcar" evidence="9">
    <location>
        <begin position="212"/>
        <end position="298"/>
    </location>
</feature>
<sequence length="305" mass="33240">MAMSPSPAVQAAIDLSAGAVGGMACVLSGQSLDTVKVKMQSFPGFYRGFLHCLVSTYRQVGIRGLYQGTTPALMANISENAVLFMCYGFCQEMVRRVFGLDGNTALSDVQKACAGSAASFFSSFVLCPTELVKCRLQVMTEMAASRKIAGSHTCSVWSVIRHVFRTNGPVGFYQGLTPTIAREVPGYFCFFGAYELCRSVFSRPLRRSKDDIGVVPPVFSGGVGGACLWLVIYPMDCVKSRIQVMTMTQSQAGFYKTFPGIFRTEGVRALYSGLTPTMIRTFPANGTLFLGYEFSRTTMMSQFNV</sequence>